<keyword evidence="3" id="KW-1185">Reference proteome</keyword>
<keyword evidence="2" id="KW-0012">Acyltransferase</keyword>
<dbReference type="GeneID" id="54484882"/>
<dbReference type="PANTHER" id="PTHR42791:SF14">
    <property type="entry name" value="N-ACETYLTRANSFERASE DOMAIN-CONTAINING PROTEIN"/>
    <property type="match status" value="1"/>
</dbReference>
<evidence type="ECO:0000259" key="1">
    <source>
        <dbReference type="PROSITE" id="PS51186"/>
    </source>
</evidence>
<keyword evidence="2" id="KW-0808">Transferase</keyword>
<dbReference type="Proteomes" id="UP000799437">
    <property type="component" value="Unassembled WGS sequence"/>
</dbReference>
<gene>
    <name evidence="2" type="ORF">EJ05DRAFT_475566</name>
</gene>
<evidence type="ECO:0000313" key="3">
    <source>
        <dbReference type="Proteomes" id="UP000799437"/>
    </source>
</evidence>
<evidence type="ECO:0000313" key="2">
    <source>
        <dbReference type="EMBL" id="KAF2759344.1"/>
    </source>
</evidence>
<dbReference type="AlphaFoldDB" id="A0A6A6WBC1"/>
<dbReference type="Pfam" id="PF00583">
    <property type="entry name" value="Acetyltransf_1"/>
    <property type="match status" value="1"/>
</dbReference>
<dbReference type="RefSeq" id="XP_033601795.1">
    <property type="nucleotide sequence ID" value="XM_033743828.1"/>
</dbReference>
<organism evidence="2 3">
    <name type="scientific">Pseudovirgaria hyperparasitica</name>
    <dbReference type="NCBI Taxonomy" id="470096"/>
    <lineage>
        <taxon>Eukaryota</taxon>
        <taxon>Fungi</taxon>
        <taxon>Dikarya</taxon>
        <taxon>Ascomycota</taxon>
        <taxon>Pezizomycotina</taxon>
        <taxon>Dothideomycetes</taxon>
        <taxon>Dothideomycetes incertae sedis</taxon>
        <taxon>Acrospermales</taxon>
        <taxon>Acrospermaceae</taxon>
        <taxon>Pseudovirgaria</taxon>
    </lineage>
</organism>
<dbReference type="GO" id="GO:0016747">
    <property type="term" value="F:acyltransferase activity, transferring groups other than amino-acyl groups"/>
    <property type="evidence" value="ECO:0007669"/>
    <property type="project" value="InterPro"/>
</dbReference>
<name>A0A6A6WBC1_9PEZI</name>
<dbReference type="InterPro" id="IPR016181">
    <property type="entry name" value="Acyl_CoA_acyltransferase"/>
</dbReference>
<dbReference type="InterPro" id="IPR000182">
    <property type="entry name" value="GNAT_dom"/>
</dbReference>
<reference evidence="2" key="1">
    <citation type="journal article" date="2020" name="Stud. Mycol.">
        <title>101 Dothideomycetes genomes: a test case for predicting lifestyles and emergence of pathogens.</title>
        <authorList>
            <person name="Haridas S."/>
            <person name="Albert R."/>
            <person name="Binder M."/>
            <person name="Bloem J."/>
            <person name="Labutti K."/>
            <person name="Salamov A."/>
            <person name="Andreopoulos B."/>
            <person name="Baker S."/>
            <person name="Barry K."/>
            <person name="Bills G."/>
            <person name="Bluhm B."/>
            <person name="Cannon C."/>
            <person name="Castanera R."/>
            <person name="Culley D."/>
            <person name="Daum C."/>
            <person name="Ezra D."/>
            <person name="Gonzalez J."/>
            <person name="Henrissat B."/>
            <person name="Kuo A."/>
            <person name="Liang C."/>
            <person name="Lipzen A."/>
            <person name="Lutzoni F."/>
            <person name="Magnuson J."/>
            <person name="Mondo S."/>
            <person name="Nolan M."/>
            <person name="Ohm R."/>
            <person name="Pangilinan J."/>
            <person name="Park H.-J."/>
            <person name="Ramirez L."/>
            <person name="Alfaro M."/>
            <person name="Sun H."/>
            <person name="Tritt A."/>
            <person name="Yoshinaga Y."/>
            <person name="Zwiers L.-H."/>
            <person name="Turgeon B."/>
            <person name="Goodwin S."/>
            <person name="Spatafora J."/>
            <person name="Crous P."/>
            <person name="Grigoriev I."/>
        </authorList>
    </citation>
    <scope>NUCLEOTIDE SEQUENCE</scope>
    <source>
        <strain evidence="2">CBS 121739</strain>
    </source>
</reference>
<dbReference type="OrthoDB" id="2115692at2759"/>
<protein>
    <submittedName>
        <fullName evidence="2">Acyl-CoA N-acyltransferase</fullName>
    </submittedName>
</protein>
<sequence>MPLVIEPATEADLSDYVDIQHAAFADGEVGLLLNSRGPLTEARRKMYHERSLNDMKNPTYHYIKCVDTDLNKTIGFGKWRIHPNGRTQQEVDDSWYTPTPQPESNVKAEHDFFMYLNESRRDYMGTKPVVFLHVMVTLPEHQGRGAGRMMMKWGVDEADRLGLDAYVESSEAGRRLYESFGFKMLKERIWKLADYGIPGDLTATNAILWRDAPSKKVV</sequence>
<dbReference type="EMBL" id="ML996570">
    <property type="protein sequence ID" value="KAF2759344.1"/>
    <property type="molecule type" value="Genomic_DNA"/>
</dbReference>
<accession>A0A6A6WBC1</accession>
<dbReference type="PROSITE" id="PS51186">
    <property type="entry name" value="GNAT"/>
    <property type="match status" value="1"/>
</dbReference>
<dbReference type="Gene3D" id="3.40.630.30">
    <property type="match status" value="1"/>
</dbReference>
<dbReference type="SUPFAM" id="SSF55729">
    <property type="entry name" value="Acyl-CoA N-acyltransferases (Nat)"/>
    <property type="match status" value="1"/>
</dbReference>
<dbReference type="InterPro" id="IPR052523">
    <property type="entry name" value="Trichothecene_AcTrans"/>
</dbReference>
<proteinExistence type="predicted"/>
<dbReference type="CDD" id="cd04301">
    <property type="entry name" value="NAT_SF"/>
    <property type="match status" value="1"/>
</dbReference>
<dbReference type="PANTHER" id="PTHR42791">
    <property type="entry name" value="GNAT FAMILY ACETYLTRANSFERASE"/>
    <property type="match status" value="1"/>
</dbReference>
<feature type="domain" description="N-acetyltransferase" evidence="1">
    <location>
        <begin position="3"/>
        <end position="204"/>
    </location>
</feature>